<evidence type="ECO:0000313" key="1">
    <source>
        <dbReference type="EMBL" id="KAF7382265.1"/>
    </source>
</evidence>
<sequence length="101" mass="11694">MNLVLNHHQMRKILDHKKLFGNHEIISDIFDYTNTYALQCDLAKPISVSANGIEHAVFLCPFTYYPDLKLVSEIRDKSVIVNTTIVNKSYAMERNNIQNRV</sequence>
<accession>A0A834MRU9</accession>
<keyword evidence="2" id="KW-1185">Reference proteome</keyword>
<protein>
    <submittedName>
        <fullName evidence="1">Uncharacterized protein</fullName>
    </submittedName>
</protein>
<proteinExistence type="predicted"/>
<dbReference type="Proteomes" id="UP000614350">
    <property type="component" value="Unassembled WGS sequence"/>
</dbReference>
<reference evidence="1" key="1">
    <citation type="journal article" date="2020" name="G3 (Bethesda)">
        <title>High-Quality Assemblies for Three Invasive Social Wasps from the &lt;i&gt;Vespula&lt;/i&gt; Genus.</title>
        <authorList>
            <person name="Harrop T.W.R."/>
            <person name="Guhlin J."/>
            <person name="McLaughlin G.M."/>
            <person name="Permina E."/>
            <person name="Stockwell P."/>
            <person name="Gilligan J."/>
            <person name="Le Lec M.F."/>
            <person name="Gruber M.A.M."/>
            <person name="Quinn O."/>
            <person name="Lovegrove M."/>
            <person name="Duncan E.J."/>
            <person name="Remnant E.J."/>
            <person name="Van Eeckhoven J."/>
            <person name="Graham B."/>
            <person name="Knapp R.A."/>
            <person name="Langford K.W."/>
            <person name="Kronenberg Z."/>
            <person name="Press M.O."/>
            <person name="Eacker S.M."/>
            <person name="Wilson-Rankin E.E."/>
            <person name="Purcell J."/>
            <person name="Lester P.J."/>
            <person name="Dearden P.K."/>
        </authorList>
    </citation>
    <scope>NUCLEOTIDE SEQUENCE</scope>
    <source>
        <strain evidence="1">Marl-1</strain>
    </source>
</reference>
<dbReference type="AlphaFoldDB" id="A0A834MRU9"/>
<comment type="caution">
    <text evidence="1">The sequence shown here is derived from an EMBL/GenBank/DDBJ whole genome shotgun (WGS) entry which is preliminary data.</text>
</comment>
<gene>
    <name evidence="1" type="ORF">HZH66_013697</name>
</gene>
<evidence type="ECO:0000313" key="2">
    <source>
        <dbReference type="Proteomes" id="UP000614350"/>
    </source>
</evidence>
<organism evidence="1 2">
    <name type="scientific">Vespula vulgaris</name>
    <name type="common">Yellow jacket</name>
    <name type="synonym">Wasp</name>
    <dbReference type="NCBI Taxonomy" id="7454"/>
    <lineage>
        <taxon>Eukaryota</taxon>
        <taxon>Metazoa</taxon>
        <taxon>Ecdysozoa</taxon>
        <taxon>Arthropoda</taxon>
        <taxon>Hexapoda</taxon>
        <taxon>Insecta</taxon>
        <taxon>Pterygota</taxon>
        <taxon>Neoptera</taxon>
        <taxon>Endopterygota</taxon>
        <taxon>Hymenoptera</taxon>
        <taxon>Apocrita</taxon>
        <taxon>Aculeata</taxon>
        <taxon>Vespoidea</taxon>
        <taxon>Vespidae</taxon>
        <taxon>Vespinae</taxon>
        <taxon>Vespula</taxon>
    </lineage>
</organism>
<name>A0A834MRU9_VESVU</name>
<dbReference type="EMBL" id="JACSEA010000019">
    <property type="protein sequence ID" value="KAF7382265.1"/>
    <property type="molecule type" value="Genomic_DNA"/>
</dbReference>